<accession>A0A0U1NPS2</accession>
<organism evidence="1 2">
    <name type="scientific">Nereida ignava</name>
    <dbReference type="NCBI Taxonomy" id="282199"/>
    <lineage>
        <taxon>Bacteria</taxon>
        <taxon>Pseudomonadati</taxon>
        <taxon>Pseudomonadota</taxon>
        <taxon>Alphaproteobacteria</taxon>
        <taxon>Rhodobacterales</taxon>
        <taxon>Roseobacteraceae</taxon>
        <taxon>Nereida</taxon>
    </lineage>
</organism>
<evidence type="ECO:0000313" key="1">
    <source>
        <dbReference type="EMBL" id="CRK76722.1"/>
    </source>
</evidence>
<dbReference type="Proteomes" id="UP000048949">
    <property type="component" value="Unassembled WGS sequence"/>
</dbReference>
<gene>
    <name evidence="1" type="ORF">NIG5292_02787</name>
</gene>
<sequence>MKCIFVDIEPCELEFFLFEDDVDDKMKKKLQQMGFPGIWVNFPSSENDKLTDLGSGLFQQGDFQCSSFPVTEPTADSSFSINYNEDKNSIIIKLEGTFFSINDPEIFDDDGEADFMLSRTSGIIQIVALNNQKGKPIKKLKDEYGMSTRIEALAADLEYNNKGCGLRFRMHYKLGMYKDGEVFND</sequence>
<dbReference type="AlphaFoldDB" id="A0A0U1NPS2"/>
<dbReference type="EMBL" id="CVQV01000033">
    <property type="protein sequence ID" value="CRK76722.1"/>
    <property type="molecule type" value="Genomic_DNA"/>
</dbReference>
<protein>
    <submittedName>
        <fullName evidence="1">Uncharacterized protein</fullName>
    </submittedName>
</protein>
<name>A0A0U1NPS2_9RHOB</name>
<reference evidence="1 2" key="1">
    <citation type="submission" date="2015-04" db="EMBL/GenBank/DDBJ databases">
        <authorList>
            <person name="Syromyatnikov M.Y."/>
            <person name="Popov V.N."/>
        </authorList>
    </citation>
    <scope>NUCLEOTIDE SEQUENCE [LARGE SCALE GENOMIC DNA]</scope>
    <source>
        <strain evidence="1 2">CECT 5292</strain>
    </source>
</reference>
<keyword evidence="2" id="KW-1185">Reference proteome</keyword>
<proteinExistence type="predicted"/>
<evidence type="ECO:0000313" key="2">
    <source>
        <dbReference type="Proteomes" id="UP000048949"/>
    </source>
</evidence>